<evidence type="ECO:0000313" key="3">
    <source>
        <dbReference type="EMBL" id="GMN54415.1"/>
    </source>
</evidence>
<evidence type="ECO:0000313" key="4">
    <source>
        <dbReference type="Proteomes" id="UP001187192"/>
    </source>
</evidence>
<feature type="signal peptide" evidence="2">
    <location>
        <begin position="1"/>
        <end position="28"/>
    </location>
</feature>
<evidence type="ECO:0000256" key="1">
    <source>
        <dbReference type="SAM" id="MobiDB-lite"/>
    </source>
</evidence>
<comment type="caution">
    <text evidence="3">The sequence shown here is derived from an EMBL/GenBank/DDBJ whole genome shotgun (WGS) entry which is preliminary data.</text>
</comment>
<dbReference type="Proteomes" id="UP001187192">
    <property type="component" value="Unassembled WGS sequence"/>
</dbReference>
<accession>A0AA88DDT9</accession>
<keyword evidence="4" id="KW-1185">Reference proteome</keyword>
<evidence type="ECO:0008006" key="5">
    <source>
        <dbReference type="Google" id="ProtNLM"/>
    </source>
</evidence>
<sequence length="81" mass="8812">MQGLKSSFCTLLLLGVTLELLSLSIAEARPLSTMISSESGTRVMPLMEAAKRVLDESIQKHGGKPYKLLRKSPGGPDPRHH</sequence>
<proteinExistence type="predicted"/>
<dbReference type="EMBL" id="BTGU01000051">
    <property type="protein sequence ID" value="GMN54415.1"/>
    <property type="molecule type" value="Genomic_DNA"/>
</dbReference>
<reference evidence="3" key="1">
    <citation type="submission" date="2023-07" db="EMBL/GenBank/DDBJ databases">
        <title>draft genome sequence of fig (Ficus carica).</title>
        <authorList>
            <person name="Takahashi T."/>
            <person name="Nishimura K."/>
        </authorList>
    </citation>
    <scope>NUCLEOTIDE SEQUENCE</scope>
</reference>
<gene>
    <name evidence="3" type="ORF">TIFTF001_023547</name>
</gene>
<dbReference type="AlphaFoldDB" id="A0AA88DDT9"/>
<evidence type="ECO:0000256" key="2">
    <source>
        <dbReference type="SAM" id="SignalP"/>
    </source>
</evidence>
<organism evidence="3 4">
    <name type="scientific">Ficus carica</name>
    <name type="common">Common fig</name>
    <dbReference type="NCBI Taxonomy" id="3494"/>
    <lineage>
        <taxon>Eukaryota</taxon>
        <taxon>Viridiplantae</taxon>
        <taxon>Streptophyta</taxon>
        <taxon>Embryophyta</taxon>
        <taxon>Tracheophyta</taxon>
        <taxon>Spermatophyta</taxon>
        <taxon>Magnoliopsida</taxon>
        <taxon>eudicotyledons</taxon>
        <taxon>Gunneridae</taxon>
        <taxon>Pentapetalae</taxon>
        <taxon>rosids</taxon>
        <taxon>fabids</taxon>
        <taxon>Rosales</taxon>
        <taxon>Moraceae</taxon>
        <taxon>Ficeae</taxon>
        <taxon>Ficus</taxon>
    </lineage>
</organism>
<feature type="region of interest" description="Disordered" evidence="1">
    <location>
        <begin position="59"/>
        <end position="81"/>
    </location>
</feature>
<feature type="compositionally biased region" description="Basic residues" evidence="1">
    <location>
        <begin position="61"/>
        <end position="70"/>
    </location>
</feature>
<keyword evidence="2" id="KW-0732">Signal</keyword>
<feature type="chain" id="PRO_5041732442" description="CLAVATA3/ESR (CLE)-related protein" evidence="2">
    <location>
        <begin position="29"/>
        <end position="81"/>
    </location>
</feature>
<name>A0AA88DDT9_FICCA</name>
<protein>
    <recommendedName>
        <fullName evidence="5">CLAVATA3/ESR (CLE)-related protein</fullName>
    </recommendedName>
</protein>